<keyword evidence="3" id="KW-1185">Reference proteome</keyword>
<proteinExistence type="predicted"/>
<accession>A0ABW8LYL1</accession>
<protein>
    <submittedName>
        <fullName evidence="2">CGNR zinc finger domain-containing protein</fullName>
    </submittedName>
</protein>
<evidence type="ECO:0000313" key="2">
    <source>
        <dbReference type="EMBL" id="MFK4270658.1"/>
    </source>
</evidence>
<dbReference type="Pfam" id="PF07336">
    <property type="entry name" value="ABATE"/>
    <property type="match status" value="1"/>
</dbReference>
<organism evidence="2 3">
    <name type="scientific">Streptomyces milbemycinicus</name>
    <dbReference type="NCBI Taxonomy" id="476552"/>
    <lineage>
        <taxon>Bacteria</taxon>
        <taxon>Bacillati</taxon>
        <taxon>Actinomycetota</taxon>
        <taxon>Actinomycetes</taxon>
        <taxon>Kitasatosporales</taxon>
        <taxon>Streptomycetaceae</taxon>
        <taxon>Streptomyces</taxon>
    </lineage>
</organism>
<dbReference type="InterPro" id="IPR021005">
    <property type="entry name" value="Znf_CGNR"/>
</dbReference>
<dbReference type="SUPFAM" id="SSF160904">
    <property type="entry name" value="Jann2411-like"/>
    <property type="match status" value="1"/>
</dbReference>
<dbReference type="PANTHER" id="PTHR35525:SF3">
    <property type="entry name" value="BLL6575 PROTEIN"/>
    <property type="match status" value="1"/>
</dbReference>
<dbReference type="Gene3D" id="1.10.3300.10">
    <property type="entry name" value="Jann2411-like domain"/>
    <property type="match status" value="1"/>
</dbReference>
<dbReference type="RefSeq" id="WP_404748102.1">
    <property type="nucleotide sequence ID" value="NZ_JBJDQH010000014.1"/>
</dbReference>
<name>A0ABW8LYL1_9ACTN</name>
<dbReference type="Proteomes" id="UP001620295">
    <property type="component" value="Unassembled WGS sequence"/>
</dbReference>
<sequence length="195" mass="21581">MTTDDEWLWYGGRMCLDFVNTLRDRWKALPRETLREPDDLVRWLRGVDLLAVRACEVPESALRSAVALREAIDRAVLCAVDGGLPTPADIAVINEASAAAPRPVLQLTVIDGQLESSSAPHAAEDAAGGLGLVAQDAIELLLSSEIRRVRICGSERCALRFVDRSPAHNRRWCSMTRCGNRTKVRLHQARSRARD</sequence>
<dbReference type="Pfam" id="PF11706">
    <property type="entry name" value="zf-CGNR"/>
    <property type="match status" value="1"/>
</dbReference>
<gene>
    <name evidence="2" type="ORF">ACI2L5_37885</name>
</gene>
<dbReference type="InterPro" id="IPR010852">
    <property type="entry name" value="ABATE"/>
</dbReference>
<reference evidence="2 3" key="1">
    <citation type="submission" date="2024-11" db="EMBL/GenBank/DDBJ databases">
        <title>The Natural Products Discovery Center: Release of the First 8490 Sequenced Strains for Exploring Actinobacteria Biosynthetic Diversity.</title>
        <authorList>
            <person name="Kalkreuter E."/>
            <person name="Kautsar S.A."/>
            <person name="Yang D."/>
            <person name="Bader C.D."/>
            <person name="Teijaro C.N."/>
            <person name="Fluegel L."/>
            <person name="Davis C.M."/>
            <person name="Simpson J.R."/>
            <person name="Lauterbach L."/>
            <person name="Steele A.D."/>
            <person name="Gui C."/>
            <person name="Meng S."/>
            <person name="Li G."/>
            <person name="Viehrig K."/>
            <person name="Ye F."/>
            <person name="Su P."/>
            <person name="Kiefer A.F."/>
            <person name="Nichols A."/>
            <person name="Cepeda A.J."/>
            <person name="Yan W."/>
            <person name="Fan B."/>
            <person name="Jiang Y."/>
            <person name="Adhikari A."/>
            <person name="Zheng C.-J."/>
            <person name="Schuster L."/>
            <person name="Cowan T.M."/>
            <person name="Smanski M.J."/>
            <person name="Chevrette M.G."/>
            <person name="De Carvalho L.P.S."/>
            <person name="Shen B."/>
        </authorList>
    </citation>
    <scope>NUCLEOTIDE SEQUENCE [LARGE SCALE GENOMIC DNA]</scope>
    <source>
        <strain evidence="2 3">NPDC020863</strain>
    </source>
</reference>
<evidence type="ECO:0000313" key="3">
    <source>
        <dbReference type="Proteomes" id="UP001620295"/>
    </source>
</evidence>
<dbReference type="EMBL" id="JBJDQH010000014">
    <property type="protein sequence ID" value="MFK4270658.1"/>
    <property type="molecule type" value="Genomic_DNA"/>
</dbReference>
<dbReference type="InterPro" id="IPR023286">
    <property type="entry name" value="ABATE_dom_sf"/>
</dbReference>
<dbReference type="PANTHER" id="PTHR35525">
    <property type="entry name" value="BLL6575 PROTEIN"/>
    <property type="match status" value="1"/>
</dbReference>
<feature type="domain" description="Zinc finger CGNR" evidence="1">
    <location>
        <begin position="148"/>
        <end position="190"/>
    </location>
</feature>
<comment type="caution">
    <text evidence="2">The sequence shown here is derived from an EMBL/GenBank/DDBJ whole genome shotgun (WGS) entry which is preliminary data.</text>
</comment>
<evidence type="ECO:0000259" key="1">
    <source>
        <dbReference type="Pfam" id="PF11706"/>
    </source>
</evidence>